<gene>
    <name evidence="1" type="ORF">PROFUN_07347</name>
</gene>
<dbReference type="Proteomes" id="UP000241769">
    <property type="component" value="Unassembled WGS sequence"/>
</dbReference>
<name>A0A2P6NM20_9EUKA</name>
<keyword evidence="2" id="KW-1185">Reference proteome</keyword>
<dbReference type="AlphaFoldDB" id="A0A2P6NM20"/>
<reference evidence="1 2" key="1">
    <citation type="journal article" date="2018" name="Genome Biol. Evol.">
        <title>Multiple Roots of Fruiting Body Formation in Amoebozoa.</title>
        <authorList>
            <person name="Hillmann F."/>
            <person name="Forbes G."/>
            <person name="Novohradska S."/>
            <person name="Ferling I."/>
            <person name="Riege K."/>
            <person name="Groth M."/>
            <person name="Westermann M."/>
            <person name="Marz M."/>
            <person name="Spaller T."/>
            <person name="Winckler T."/>
            <person name="Schaap P."/>
            <person name="Glockner G."/>
        </authorList>
    </citation>
    <scope>NUCLEOTIDE SEQUENCE [LARGE SCALE GENOMIC DNA]</scope>
    <source>
        <strain evidence="1 2">Jena</strain>
    </source>
</reference>
<dbReference type="InParanoid" id="A0A2P6NM20"/>
<dbReference type="EMBL" id="MDYQ01000053">
    <property type="protein sequence ID" value="PRP84962.1"/>
    <property type="molecule type" value="Genomic_DNA"/>
</dbReference>
<sequence>MDQNSFVHSLLHFVDAFRGRNCLQARTDRRKKLPTGFHDRMGDSWRTHKLDLTSNGFQLVRGRRQDRKPSRTRDHLNAYRSLPMSYRETEGQVAFSNVTTLLQPRPICHTANPIQKPRPPLLL</sequence>
<accession>A0A2P6NM20</accession>
<protein>
    <submittedName>
        <fullName evidence="1">Uncharacterized protein</fullName>
    </submittedName>
</protein>
<comment type="caution">
    <text evidence="1">The sequence shown here is derived from an EMBL/GenBank/DDBJ whole genome shotgun (WGS) entry which is preliminary data.</text>
</comment>
<evidence type="ECO:0000313" key="2">
    <source>
        <dbReference type="Proteomes" id="UP000241769"/>
    </source>
</evidence>
<evidence type="ECO:0000313" key="1">
    <source>
        <dbReference type="EMBL" id="PRP84962.1"/>
    </source>
</evidence>
<proteinExistence type="predicted"/>
<organism evidence="1 2">
    <name type="scientific">Planoprotostelium fungivorum</name>
    <dbReference type="NCBI Taxonomy" id="1890364"/>
    <lineage>
        <taxon>Eukaryota</taxon>
        <taxon>Amoebozoa</taxon>
        <taxon>Evosea</taxon>
        <taxon>Variosea</taxon>
        <taxon>Cavosteliida</taxon>
        <taxon>Cavosteliaceae</taxon>
        <taxon>Planoprotostelium</taxon>
    </lineage>
</organism>